<dbReference type="EMBL" id="DVJN01000168">
    <property type="protein sequence ID" value="HIS93013.1"/>
    <property type="molecule type" value="Genomic_DNA"/>
</dbReference>
<dbReference type="AlphaFoldDB" id="A0A9D1K7L0"/>
<evidence type="ECO:0008006" key="3">
    <source>
        <dbReference type="Google" id="ProtNLM"/>
    </source>
</evidence>
<accession>A0A9D1K7L0</accession>
<sequence length="340" mass="38359">MRYSVGYQARPDWAEEIVRRRESVAEVYFAWPGVANGRGGAAVIAGEDEWREQEQMRAELSSIAQAGIDTNLLLNAMCYGAQSQARSFFMALGGIIDFVGRNWRTKSVTTTSPLIARFVHANFPGMEVRASVNMGVGSVEGMRTVEAYFDGFYLRRELNRHPAQIERMKKWCDENGKRLHFLANSGCVRDCAMHAFHDTLVAHEREIAQFDNAYAFEGVCWERLKAPGLREEYLQNATFVRPEDIGLYEEWFSVAKLATRTNRDPARVLEAYSNGRYRGSLPALMEPNHEGAFAPDILENSALPADFGRRVMECGQRCERCGACKKAFRDALRKGEGIVC</sequence>
<name>A0A9D1K7L0_9FIRM</name>
<comment type="caution">
    <text evidence="1">The sequence shown here is derived from an EMBL/GenBank/DDBJ whole genome shotgun (WGS) entry which is preliminary data.</text>
</comment>
<organism evidence="1 2">
    <name type="scientific">Candidatus Alectryocaccomicrobium excrementavium</name>
    <dbReference type="NCBI Taxonomy" id="2840668"/>
    <lineage>
        <taxon>Bacteria</taxon>
        <taxon>Bacillati</taxon>
        <taxon>Bacillota</taxon>
        <taxon>Clostridia</taxon>
        <taxon>Candidatus Alectryocaccomicrobium</taxon>
    </lineage>
</organism>
<reference evidence="1" key="2">
    <citation type="journal article" date="2021" name="PeerJ">
        <title>Extensive microbial diversity within the chicken gut microbiome revealed by metagenomics and culture.</title>
        <authorList>
            <person name="Gilroy R."/>
            <person name="Ravi A."/>
            <person name="Getino M."/>
            <person name="Pursley I."/>
            <person name="Horton D.L."/>
            <person name="Alikhan N.F."/>
            <person name="Baker D."/>
            <person name="Gharbi K."/>
            <person name="Hall N."/>
            <person name="Watson M."/>
            <person name="Adriaenssens E.M."/>
            <person name="Foster-Nyarko E."/>
            <person name="Jarju S."/>
            <person name="Secka A."/>
            <person name="Antonio M."/>
            <person name="Oren A."/>
            <person name="Chaudhuri R.R."/>
            <person name="La Ragione R."/>
            <person name="Hildebrand F."/>
            <person name="Pallen M.J."/>
        </authorList>
    </citation>
    <scope>NUCLEOTIDE SEQUENCE</scope>
    <source>
        <strain evidence="1">13766</strain>
    </source>
</reference>
<dbReference type="Proteomes" id="UP000824140">
    <property type="component" value="Unassembled WGS sequence"/>
</dbReference>
<gene>
    <name evidence="1" type="ORF">IAA84_08375</name>
</gene>
<proteinExistence type="predicted"/>
<reference evidence="1" key="1">
    <citation type="submission" date="2020-10" db="EMBL/GenBank/DDBJ databases">
        <authorList>
            <person name="Gilroy R."/>
        </authorList>
    </citation>
    <scope>NUCLEOTIDE SEQUENCE</scope>
    <source>
        <strain evidence="1">13766</strain>
    </source>
</reference>
<evidence type="ECO:0000313" key="2">
    <source>
        <dbReference type="Proteomes" id="UP000824140"/>
    </source>
</evidence>
<protein>
    <recommendedName>
        <fullName evidence="3">Peptidase U32</fullName>
    </recommendedName>
</protein>
<evidence type="ECO:0000313" key="1">
    <source>
        <dbReference type="EMBL" id="HIS93013.1"/>
    </source>
</evidence>